<evidence type="ECO:0000313" key="1">
    <source>
        <dbReference type="EMBL" id="SLM36200.1"/>
    </source>
</evidence>
<sequence>MAAIKPMEVLTSQTRSSYDYNDWWYRSHFSARSSGMATSTNLERYDFITFLKACQNLEINFLPITWQPALGRLGIGAQSEVLQSLVNQDLSFAFNCVKVPRYLSREVEDEVKDAVFRALISQASVLGHSEIRST</sequence>
<name>A0A1W5CZK4_9LECA</name>
<keyword evidence="2" id="KW-1185">Reference proteome</keyword>
<protein>
    <submittedName>
        <fullName evidence="1">Uncharacterized protein</fullName>
    </submittedName>
</protein>
<dbReference type="Proteomes" id="UP000192927">
    <property type="component" value="Unassembled WGS sequence"/>
</dbReference>
<dbReference type="AlphaFoldDB" id="A0A1W5CZK4"/>
<proteinExistence type="predicted"/>
<dbReference type="EMBL" id="FWEW01000958">
    <property type="protein sequence ID" value="SLM36200.1"/>
    <property type="molecule type" value="Genomic_DNA"/>
</dbReference>
<accession>A0A1W5CZK4</accession>
<organism evidence="1 2">
    <name type="scientific">Lasallia pustulata</name>
    <dbReference type="NCBI Taxonomy" id="136370"/>
    <lineage>
        <taxon>Eukaryota</taxon>
        <taxon>Fungi</taxon>
        <taxon>Dikarya</taxon>
        <taxon>Ascomycota</taxon>
        <taxon>Pezizomycotina</taxon>
        <taxon>Lecanoromycetes</taxon>
        <taxon>OSLEUM clade</taxon>
        <taxon>Umbilicariomycetidae</taxon>
        <taxon>Umbilicariales</taxon>
        <taxon>Umbilicariaceae</taxon>
        <taxon>Lasallia</taxon>
    </lineage>
</organism>
<evidence type="ECO:0000313" key="2">
    <source>
        <dbReference type="Proteomes" id="UP000192927"/>
    </source>
</evidence>
<reference evidence="2" key="1">
    <citation type="submission" date="2017-03" db="EMBL/GenBank/DDBJ databases">
        <authorList>
            <person name="Sharma R."/>
            <person name="Thines M."/>
        </authorList>
    </citation>
    <scope>NUCLEOTIDE SEQUENCE [LARGE SCALE GENOMIC DNA]</scope>
</reference>